<dbReference type="EMBL" id="LSRQ01002053">
    <property type="protein sequence ID" value="OAY75637.1"/>
    <property type="molecule type" value="Genomic_DNA"/>
</dbReference>
<dbReference type="Proteomes" id="UP000092600">
    <property type="component" value="Unassembled WGS sequence"/>
</dbReference>
<protein>
    <recommendedName>
        <fullName evidence="4">Large ribosomal RNA subunit accumulation protein YCED homolog 1, chloroplastic</fullName>
    </recommendedName>
</protein>
<feature type="region of interest" description="Disordered" evidence="1">
    <location>
        <begin position="284"/>
        <end position="306"/>
    </location>
</feature>
<evidence type="ECO:0000313" key="2">
    <source>
        <dbReference type="EMBL" id="OAY75637.1"/>
    </source>
</evidence>
<evidence type="ECO:0000313" key="3">
    <source>
        <dbReference type="Proteomes" id="UP000092600"/>
    </source>
</evidence>
<organism evidence="2 3">
    <name type="scientific">Ananas comosus</name>
    <name type="common">Pineapple</name>
    <name type="synonym">Ananas ananas</name>
    <dbReference type="NCBI Taxonomy" id="4615"/>
    <lineage>
        <taxon>Eukaryota</taxon>
        <taxon>Viridiplantae</taxon>
        <taxon>Streptophyta</taxon>
        <taxon>Embryophyta</taxon>
        <taxon>Tracheophyta</taxon>
        <taxon>Spermatophyta</taxon>
        <taxon>Magnoliopsida</taxon>
        <taxon>Liliopsida</taxon>
        <taxon>Poales</taxon>
        <taxon>Bromeliaceae</taxon>
        <taxon>Bromelioideae</taxon>
        <taxon>Ananas</taxon>
    </lineage>
</organism>
<reference evidence="2 3" key="1">
    <citation type="journal article" date="2016" name="DNA Res.">
        <title>The draft genome of MD-2 pineapple using hybrid error correction of long reads.</title>
        <authorList>
            <person name="Redwan R.M."/>
            <person name="Saidin A."/>
            <person name="Kumar S.V."/>
        </authorList>
    </citation>
    <scope>NUCLEOTIDE SEQUENCE [LARGE SCALE GENOMIC DNA]</scope>
    <source>
        <strain evidence="3">cv. MD2</strain>
        <tissue evidence="2">Leaf</tissue>
    </source>
</reference>
<dbReference type="AlphaFoldDB" id="A0A199VEU1"/>
<dbReference type="Pfam" id="PF02620">
    <property type="entry name" value="YceD"/>
    <property type="match status" value="1"/>
</dbReference>
<proteinExistence type="predicted"/>
<dbReference type="PANTHER" id="PTHR34374">
    <property type="entry name" value="LARGE RIBOSOMAL RNA SUBUNIT ACCUMULATION PROTEIN YCED HOMOLOG 1, CHLOROPLASTIC"/>
    <property type="match status" value="1"/>
</dbReference>
<dbReference type="InterPro" id="IPR003772">
    <property type="entry name" value="YceD"/>
</dbReference>
<gene>
    <name evidence="2" type="ORF">ACMD2_22995</name>
</gene>
<accession>A0A199VEU1</accession>
<sequence>MALHFSPRSPLLPPHLQNPTKPSLLSPPLCLSLSAGPANPSRPFASPRLALLRPAPSFAVSDATDFAAVDGDGEDLAGSPWEGAVVYRRDAAACHVEYGTTLERLGLGKLSSPLSRSRASAMGIRLPPRGAKAPSPIGDAAETPVLVSVDVARRKRRLRLDGIVRTVITLGCNRCAEPAAECVFSNFALLLSEDPIKEPEEINMGTLYGEDRAGDNDDESIDIDDQLYFPAEEKEIDISKHIRDIVHVEITINAVCDVNCKGLCLRCGTNLNRSSCSCGKEMVPEKGKGNGGPLKELRKQMQQKYT</sequence>
<evidence type="ECO:0008006" key="4">
    <source>
        <dbReference type="Google" id="ProtNLM"/>
    </source>
</evidence>
<name>A0A199VEU1_ANACO</name>
<evidence type="ECO:0000256" key="1">
    <source>
        <dbReference type="SAM" id="MobiDB-lite"/>
    </source>
</evidence>
<dbReference type="PANTHER" id="PTHR34374:SF1">
    <property type="entry name" value="LARGE RIBOSOMAL RNA SUBUNIT ACCUMULATION PROTEIN YCED HOMOLOG 1, CHLOROPLASTIC"/>
    <property type="match status" value="1"/>
</dbReference>
<comment type="caution">
    <text evidence="2">The sequence shown here is derived from an EMBL/GenBank/DDBJ whole genome shotgun (WGS) entry which is preliminary data.</text>
</comment>